<reference evidence="4" key="1">
    <citation type="submission" date="2025-08" db="UniProtKB">
        <authorList>
            <consortium name="RefSeq"/>
        </authorList>
    </citation>
    <scope>IDENTIFICATION</scope>
    <source>
        <tissue evidence="4">Whole body</tissue>
    </source>
</reference>
<gene>
    <name evidence="4" type="primary">LOC107071484</name>
</gene>
<feature type="region of interest" description="Disordered" evidence="2">
    <location>
        <begin position="447"/>
        <end position="467"/>
    </location>
</feature>
<evidence type="ECO:0000256" key="2">
    <source>
        <dbReference type="SAM" id="MobiDB-lite"/>
    </source>
</evidence>
<feature type="compositionally biased region" description="Low complexity" evidence="2">
    <location>
        <begin position="447"/>
        <end position="456"/>
    </location>
</feature>
<feature type="compositionally biased region" description="Basic and acidic residues" evidence="2">
    <location>
        <begin position="457"/>
        <end position="467"/>
    </location>
</feature>
<accession>A0ABM1J0L6</accession>
<evidence type="ECO:0000256" key="1">
    <source>
        <dbReference type="SAM" id="Coils"/>
    </source>
</evidence>
<proteinExistence type="predicted"/>
<keyword evidence="1" id="KW-0175">Coiled coil</keyword>
<evidence type="ECO:0000313" key="4">
    <source>
        <dbReference type="RefSeq" id="XP_015186003.1"/>
    </source>
</evidence>
<dbReference type="RefSeq" id="XP_015186003.1">
    <property type="nucleotide sequence ID" value="XM_015330517.1"/>
</dbReference>
<organism evidence="3 4">
    <name type="scientific">Polistes dominula</name>
    <name type="common">European paper wasp</name>
    <name type="synonym">Vespa dominula</name>
    <dbReference type="NCBI Taxonomy" id="743375"/>
    <lineage>
        <taxon>Eukaryota</taxon>
        <taxon>Metazoa</taxon>
        <taxon>Ecdysozoa</taxon>
        <taxon>Arthropoda</taxon>
        <taxon>Hexapoda</taxon>
        <taxon>Insecta</taxon>
        <taxon>Pterygota</taxon>
        <taxon>Neoptera</taxon>
        <taxon>Endopterygota</taxon>
        <taxon>Hymenoptera</taxon>
        <taxon>Apocrita</taxon>
        <taxon>Aculeata</taxon>
        <taxon>Vespoidea</taxon>
        <taxon>Vespidae</taxon>
        <taxon>Polistinae</taxon>
        <taxon>Polistini</taxon>
        <taxon>Polistes</taxon>
    </lineage>
</organism>
<feature type="coiled-coil region" evidence="1">
    <location>
        <begin position="521"/>
        <end position="548"/>
    </location>
</feature>
<dbReference type="GeneID" id="107071484"/>
<protein>
    <submittedName>
        <fullName evidence="4">Protein PF14_0175-like</fullName>
    </submittedName>
</protein>
<keyword evidence="3" id="KW-1185">Reference proteome</keyword>
<name>A0ABM1J0L6_POLDO</name>
<evidence type="ECO:0000313" key="3">
    <source>
        <dbReference type="Proteomes" id="UP000694924"/>
    </source>
</evidence>
<dbReference type="Proteomes" id="UP000694924">
    <property type="component" value="Unplaced"/>
</dbReference>
<sequence length="770" mass="87582">MVATDQDNPMLSNELPTTLRDLLKPIKQTALRMKQLSQLNNEVPHNENVYCQLPQNNDFHEPENVLPICQLCAMKFNELQLNLNDTVIPREDNVFEKDNNVDGQVFLRILSKPNTETQEIIVDPFLSVIQQMISNMSEVPQEVPLCKNTKQVCQLCSGCLKRKPITTIIDESSKLKEDNGVQFKKSFRPEPDSSIFDDDSLSVQSYELVKTMDVACECKAETMNDELCFSSINNRHEESNCDDHDKSLDPLVLNILRMLTNDHTPNQLEHLDPIYFNKPKSQKLRNNTSEVSSNRDKSIDCTRKLNDDSKLKSANKIEVTDELLNVATSTYSISILGQINSVLQTKSVKGQTISSSTQYDVRPEYIQKIPSNTMESQVKPIFDSRKVPKIEEDRNDHMEIIEKPCPCRCGYFLEGDSNCSCGCAKYSNSPCIVPNNSNQIKYVTESTNNSSNNFKTSDQRSIKSKKSTREEINSQLCNCNVPSTNIENIPLDPIVKRMNDIIEIQNSIFDSEEKNQINLKHLNDNKQLDSEEEEARKLQEKIELYRMENEYFRKLIQQACNGCQENAEILSRSPPIRATNSGLATAIEILQAKCRSKDSIIAILAEGLRGVINCAQIAKNLAAPCLEYSYWDFDRSALYAYLRNTMSKLSLEENKNSTLASNLKTEDSDKTLVDWNHNDTVPPPMDFKIVQEFSRCLFLSWKIPNDIRNVDGYRIYANGNLTNNVRSSKRSKTILGPTDMSKAMELKLHSFNNNGILSDSVTINYSPKEQ</sequence>